<proteinExistence type="predicted"/>
<sequence>MHSIRRAAARAACSSVAVAVPRQQVASFAMQISKANARPATMLPLARYFSQTMRVAEEEKEAVEEAIKSTSTTGSSLQKPKTQIYVSNMTFDVNETHLRDAFTKYGEILDHKIGRDGRGLSRGFGFITFDTPEAAERAVQEANQSFWHGRRITVDFKKEALRQQPRRTTPLEPTKSLYIGNIPYETSDADLNKIFRELDNVVDVRVAVDRNTGWPRGFAHADFTDVESAVKGRDTLESLELGGRKLRIDYAENRVENKRGAPKGTPREDE</sequence>
<keyword evidence="2" id="KW-1185">Reference proteome</keyword>
<accession>A0ACB9ZEM7</accession>
<organism evidence="1 2">
    <name type="scientific">Hypoxylon rubiginosum</name>
    <dbReference type="NCBI Taxonomy" id="110542"/>
    <lineage>
        <taxon>Eukaryota</taxon>
        <taxon>Fungi</taxon>
        <taxon>Dikarya</taxon>
        <taxon>Ascomycota</taxon>
        <taxon>Pezizomycotina</taxon>
        <taxon>Sordariomycetes</taxon>
        <taxon>Xylariomycetidae</taxon>
        <taxon>Xylariales</taxon>
        <taxon>Hypoxylaceae</taxon>
        <taxon>Hypoxylon</taxon>
    </lineage>
</organism>
<evidence type="ECO:0000313" key="1">
    <source>
        <dbReference type="EMBL" id="KAI4869270.1"/>
    </source>
</evidence>
<reference evidence="1 2" key="1">
    <citation type="journal article" date="2022" name="New Phytol.">
        <title>Ecological generalism drives hyperdiversity of secondary metabolite gene clusters in xylarialean endophytes.</title>
        <authorList>
            <person name="Franco M.E.E."/>
            <person name="Wisecaver J.H."/>
            <person name="Arnold A.E."/>
            <person name="Ju Y.M."/>
            <person name="Slot J.C."/>
            <person name="Ahrendt S."/>
            <person name="Moore L.P."/>
            <person name="Eastman K.E."/>
            <person name="Scott K."/>
            <person name="Konkel Z."/>
            <person name="Mondo S.J."/>
            <person name="Kuo A."/>
            <person name="Hayes R.D."/>
            <person name="Haridas S."/>
            <person name="Andreopoulos B."/>
            <person name="Riley R."/>
            <person name="LaButti K."/>
            <person name="Pangilinan J."/>
            <person name="Lipzen A."/>
            <person name="Amirebrahimi M."/>
            <person name="Yan J."/>
            <person name="Adam C."/>
            <person name="Keymanesh K."/>
            <person name="Ng V."/>
            <person name="Louie K."/>
            <person name="Northen T."/>
            <person name="Drula E."/>
            <person name="Henrissat B."/>
            <person name="Hsieh H.M."/>
            <person name="Youens-Clark K."/>
            <person name="Lutzoni F."/>
            <person name="Miadlikowska J."/>
            <person name="Eastwood D.C."/>
            <person name="Hamelin R.C."/>
            <person name="Grigoriev I.V."/>
            <person name="U'Ren J.M."/>
        </authorList>
    </citation>
    <scope>NUCLEOTIDE SEQUENCE [LARGE SCALE GENOMIC DNA]</scope>
    <source>
        <strain evidence="1 2">CBS 119005</strain>
    </source>
</reference>
<evidence type="ECO:0000313" key="2">
    <source>
        <dbReference type="Proteomes" id="UP001497700"/>
    </source>
</evidence>
<gene>
    <name evidence="1" type="ORF">F4820DRAFT_407751</name>
</gene>
<dbReference type="Proteomes" id="UP001497700">
    <property type="component" value="Unassembled WGS sequence"/>
</dbReference>
<comment type="caution">
    <text evidence="1">The sequence shown here is derived from an EMBL/GenBank/DDBJ whole genome shotgun (WGS) entry which is preliminary data.</text>
</comment>
<dbReference type="EMBL" id="MU393432">
    <property type="protein sequence ID" value="KAI4869270.1"/>
    <property type="molecule type" value="Genomic_DNA"/>
</dbReference>
<protein>
    <submittedName>
        <fullName evidence="1">Uncharacterized protein</fullName>
    </submittedName>
</protein>
<name>A0ACB9ZEM7_9PEZI</name>